<dbReference type="Pfam" id="PF02037">
    <property type="entry name" value="SAP"/>
    <property type="match status" value="1"/>
</dbReference>
<feature type="compositionally biased region" description="Basic and acidic residues" evidence="7">
    <location>
        <begin position="877"/>
        <end position="891"/>
    </location>
</feature>
<feature type="region of interest" description="Disordered" evidence="7">
    <location>
        <begin position="742"/>
        <end position="765"/>
    </location>
</feature>
<name>A0ABD3RXW9_9STRA</name>
<organism evidence="10 11">
    <name type="scientific">Cyclostephanos tholiformis</name>
    <dbReference type="NCBI Taxonomy" id="382380"/>
    <lineage>
        <taxon>Eukaryota</taxon>
        <taxon>Sar</taxon>
        <taxon>Stramenopiles</taxon>
        <taxon>Ochrophyta</taxon>
        <taxon>Bacillariophyta</taxon>
        <taxon>Coscinodiscophyceae</taxon>
        <taxon>Thalassiosirophycidae</taxon>
        <taxon>Stephanodiscales</taxon>
        <taxon>Stephanodiscaceae</taxon>
        <taxon>Cyclostephanos</taxon>
    </lineage>
</organism>
<feature type="compositionally biased region" description="Low complexity" evidence="7">
    <location>
        <begin position="7"/>
        <end position="23"/>
    </location>
</feature>
<dbReference type="InterPro" id="IPR019821">
    <property type="entry name" value="Kinesin_motor_CS"/>
</dbReference>
<evidence type="ECO:0000256" key="2">
    <source>
        <dbReference type="ARBA" id="ARBA00022490"/>
    </source>
</evidence>
<evidence type="ECO:0000256" key="3">
    <source>
        <dbReference type="ARBA" id="ARBA00022741"/>
    </source>
</evidence>
<feature type="region of interest" description="Disordered" evidence="7">
    <location>
        <begin position="181"/>
        <end position="212"/>
    </location>
</feature>
<evidence type="ECO:0000313" key="11">
    <source>
        <dbReference type="Proteomes" id="UP001530377"/>
    </source>
</evidence>
<keyword evidence="11" id="KW-1185">Reference proteome</keyword>
<comment type="subcellular location">
    <subcellularLocation>
        <location evidence="1">Cytoplasm</location>
    </subcellularLocation>
</comment>
<dbReference type="SMART" id="SM00513">
    <property type="entry name" value="SAP"/>
    <property type="match status" value="1"/>
</dbReference>
<dbReference type="InterPro" id="IPR003034">
    <property type="entry name" value="SAP_dom"/>
</dbReference>
<accession>A0ABD3RXW9</accession>
<evidence type="ECO:0000256" key="1">
    <source>
        <dbReference type="ARBA" id="ARBA00004496"/>
    </source>
</evidence>
<dbReference type="PROSITE" id="PS50800">
    <property type="entry name" value="SAP"/>
    <property type="match status" value="1"/>
</dbReference>
<dbReference type="SMART" id="SM00129">
    <property type="entry name" value="KISc"/>
    <property type="match status" value="1"/>
</dbReference>
<dbReference type="GO" id="GO:0005737">
    <property type="term" value="C:cytoplasm"/>
    <property type="evidence" value="ECO:0007669"/>
    <property type="project" value="UniProtKB-SubCell"/>
</dbReference>
<evidence type="ECO:0008006" key="12">
    <source>
        <dbReference type="Google" id="ProtNLM"/>
    </source>
</evidence>
<keyword evidence="5" id="KW-0175">Coiled coil</keyword>
<dbReference type="Gene3D" id="1.10.720.30">
    <property type="entry name" value="SAP domain"/>
    <property type="match status" value="1"/>
</dbReference>
<reference evidence="10 11" key="1">
    <citation type="submission" date="2024-10" db="EMBL/GenBank/DDBJ databases">
        <title>Updated reference genomes for cyclostephanoid diatoms.</title>
        <authorList>
            <person name="Roberts W.R."/>
            <person name="Alverson A.J."/>
        </authorList>
    </citation>
    <scope>NUCLEOTIDE SEQUENCE [LARGE SCALE GENOMIC DNA]</scope>
    <source>
        <strain evidence="10 11">AJA228-03</strain>
    </source>
</reference>
<feature type="domain" description="SAP" evidence="9">
    <location>
        <begin position="1224"/>
        <end position="1258"/>
    </location>
</feature>
<dbReference type="PANTHER" id="PTHR47969:SF15">
    <property type="entry name" value="CHROMOSOME-ASSOCIATED KINESIN KIF4A-RELATED"/>
    <property type="match status" value="1"/>
</dbReference>
<evidence type="ECO:0000259" key="8">
    <source>
        <dbReference type="PROSITE" id="PS50067"/>
    </source>
</evidence>
<dbReference type="PROSITE" id="PS50067">
    <property type="entry name" value="KINESIN_MOTOR_2"/>
    <property type="match status" value="1"/>
</dbReference>
<keyword evidence="3 6" id="KW-0547">Nucleotide-binding</keyword>
<gene>
    <name evidence="10" type="ORF">ACHAXA_000112</name>
</gene>
<keyword evidence="6" id="KW-0505">Motor protein</keyword>
<evidence type="ECO:0000313" key="10">
    <source>
        <dbReference type="EMBL" id="KAL3817062.1"/>
    </source>
</evidence>
<dbReference type="EMBL" id="JALLPB020000120">
    <property type="protein sequence ID" value="KAL3817062.1"/>
    <property type="molecule type" value="Genomic_DNA"/>
</dbReference>
<dbReference type="PANTHER" id="PTHR47969">
    <property type="entry name" value="CHROMOSOME-ASSOCIATED KINESIN KIF4A-RELATED"/>
    <property type="match status" value="1"/>
</dbReference>
<dbReference type="InterPro" id="IPR027640">
    <property type="entry name" value="Kinesin-like_fam"/>
</dbReference>
<dbReference type="Pfam" id="PF25764">
    <property type="entry name" value="KIF21A_4th"/>
    <property type="match status" value="1"/>
</dbReference>
<sequence length="1421" mass="155648">MDFYDDAAPTTISSSSSRPISAPVLTNDNGRHHQPNGQGSASYRANTAPTANDNNPPSSSSHNNGGGDQQNVRVVARVRPLSTKEMVCERSSESIIADVEKSTIVIPGGEAFASSSAGGGGGGVDERRFEFDAVLGPKSTQMDVYERACGDMIPTSIFRGYNATILAYGQTGSGKTFTMGTDGGGRSSTAGDCAGSTTSSREGANGTLSPSPTEGVISRAVYDLFRSRDDLPNGAERVKVTMSYLEIYNEQAIDLLNDDPSSANATLQVRDSKADGVIIPNLKHFPVSSNLDVLNLMERASTKRATGSTHMNSVSSRSHAICTLNVTIAPPDNCNGVVVDDEGGVEEVDDGDISLRSVISSSSSYNQGLRAKLTLVDLAGSERIKRTGAEGARMKEGININKGLFVLGQVVSALSELGQRNNGSSTLGQHSHIPYRDSKLTRLLQDSLGGNSRTVMIACISPAESNIEESINTLRYAERTRNIKNSAKINAVLAGSSAGEVVALRRENQQLKLELARMESKFLSSKMKLSDGSSPFSSTSGLISFGDMESALQLKAHCSSLLTEIEMLKGQARGHAEEMLEASLRADKWQAKSEAIVKLAQLQGVNLSSLDDLASANDDLVSQLRNQLVEYKAAVLEARAEAMVARATAGAIIAARGDLSNMEHIEINEDLDDNTNVQNEELTTELTAISATIQMKEAMVMHISKERACMDSIHPHYENLLRQLMTEVDALTAERNDLMLKLSADEKESSTKRQRKGTEPPMTKRLREQIGKLECRISELKVKANEHERSIKMKEESDKKCARLLAEIAEDKRRRADLQRKLKEASVEMRTEKKAAQQLASKLLKDTQKLKIELTRMETVAQKQAAVLKRKIDQASAKEKARVESERKRQSAENMRLSSSLNSNSQMNETRKTELSSWVDHEVEYSLIKFEIDGQRRQLETAVAERSKLIADIGDVTCSEELEAMNVTICSLRTTVHDLEATVKTAFPATGDSSEAMSTFRFLDMDKFKGLSKHDATYVVSYIFDKCLLAKRELLAKQEATTKTATVTELAKQYQLNEKEMTKMKMEHATATLNLLQSTQDAVNSHIKRNISDGEFAVEQLEGILNAYHASWSSATNALKIHLSELQKNHSDHQAMIDNLTKGILPAKMKFMSKTKKATQQAYDSEAFESEESFIEEGDGEDSEYEPTPAKSKKQRLSPRLSKKKPIELESPASPIGENFIDEMDSMKVGTLKKACKKLGVPVTGKKADLMQRVKNHILSTSVLNSSMASHKTTEEEKKVNFECDMAVNLDIIPIDDRTECIKKQLWCITDIHASDTTSQSSTKSSILSKHDMINEKENNGSITPGKRARLLGFGSSSPRVLSPKSSTPVHLKQTIATSKKRLIPDAKQSLDVTKRSTTKRTKRGMNDAVARALDKCGDLL</sequence>
<feature type="compositionally biased region" description="Polar residues" evidence="7">
    <location>
        <begin position="187"/>
        <end position="212"/>
    </location>
</feature>
<dbReference type="GO" id="GO:0005524">
    <property type="term" value="F:ATP binding"/>
    <property type="evidence" value="ECO:0007669"/>
    <property type="project" value="UniProtKB-UniRule"/>
</dbReference>
<dbReference type="PRINTS" id="PR00380">
    <property type="entry name" value="KINESINHEAVY"/>
</dbReference>
<feature type="binding site" evidence="6">
    <location>
        <begin position="169"/>
        <end position="176"/>
    </location>
    <ligand>
        <name>ATP</name>
        <dbReference type="ChEBI" id="CHEBI:30616"/>
    </ligand>
</feature>
<proteinExistence type="inferred from homology"/>
<feature type="compositionally biased region" description="Low complexity" evidence="7">
    <location>
        <begin position="45"/>
        <end position="63"/>
    </location>
</feature>
<evidence type="ECO:0000256" key="7">
    <source>
        <dbReference type="SAM" id="MobiDB-lite"/>
    </source>
</evidence>
<comment type="caution">
    <text evidence="10">The sequence shown here is derived from an EMBL/GenBank/DDBJ whole genome shotgun (WGS) entry which is preliminary data.</text>
</comment>
<dbReference type="InterPro" id="IPR001752">
    <property type="entry name" value="Kinesin_motor_dom"/>
</dbReference>
<dbReference type="Proteomes" id="UP001530377">
    <property type="component" value="Unassembled WGS sequence"/>
</dbReference>
<dbReference type="InterPro" id="IPR036961">
    <property type="entry name" value="Kinesin_motor_dom_sf"/>
</dbReference>
<dbReference type="Gene3D" id="3.40.850.10">
    <property type="entry name" value="Kinesin motor domain"/>
    <property type="match status" value="1"/>
</dbReference>
<keyword evidence="2" id="KW-0963">Cytoplasm</keyword>
<keyword evidence="4 6" id="KW-0067">ATP-binding</keyword>
<dbReference type="Pfam" id="PF00225">
    <property type="entry name" value="Kinesin"/>
    <property type="match status" value="1"/>
</dbReference>
<feature type="compositionally biased region" description="Acidic residues" evidence="7">
    <location>
        <begin position="1166"/>
        <end position="1185"/>
    </location>
</feature>
<protein>
    <recommendedName>
        <fullName evidence="12">Kinesin motor domain-containing protein</fullName>
    </recommendedName>
</protein>
<dbReference type="InterPro" id="IPR036361">
    <property type="entry name" value="SAP_dom_sf"/>
</dbReference>
<evidence type="ECO:0000259" key="9">
    <source>
        <dbReference type="PROSITE" id="PS50800"/>
    </source>
</evidence>
<evidence type="ECO:0000256" key="4">
    <source>
        <dbReference type="ARBA" id="ARBA00022840"/>
    </source>
</evidence>
<feature type="compositionally biased region" description="Basic residues" evidence="7">
    <location>
        <begin position="1191"/>
        <end position="1204"/>
    </location>
</feature>
<comment type="similarity">
    <text evidence="6">Belongs to the TRAFAC class myosin-kinesin ATPase superfamily. Kinesin family.</text>
</comment>
<feature type="compositionally biased region" description="Polar residues" evidence="7">
    <location>
        <begin position="35"/>
        <end position="44"/>
    </location>
</feature>
<evidence type="ECO:0000256" key="5">
    <source>
        <dbReference type="ARBA" id="ARBA00023054"/>
    </source>
</evidence>
<dbReference type="GO" id="GO:0003774">
    <property type="term" value="F:cytoskeletal motor activity"/>
    <property type="evidence" value="ECO:0007669"/>
    <property type="project" value="UniProtKB-UniRule"/>
</dbReference>
<dbReference type="SUPFAM" id="SSF52540">
    <property type="entry name" value="P-loop containing nucleoside triphosphate hydrolases"/>
    <property type="match status" value="1"/>
</dbReference>
<feature type="domain" description="Kinesin motor" evidence="8">
    <location>
        <begin position="71"/>
        <end position="483"/>
    </location>
</feature>
<dbReference type="InterPro" id="IPR027417">
    <property type="entry name" value="P-loop_NTPase"/>
</dbReference>
<evidence type="ECO:0000256" key="6">
    <source>
        <dbReference type="PROSITE-ProRule" id="PRU00283"/>
    </source>
</evidence>
<feature type="compositionally biased region" description="Basic and acidic residues" evidence="7">
    <location>
        <begin position="742"/>
        <end position="751"/>
    </location>
</feature>
<feature type="region of interest" description="Disordered" evidence="7">
    <location>
        <begin position="877"/>
        <end position="909"/>
    </location>
</feature>
<feature type="region of interest" description="Disordered" evidence="7">
    <location>
        <begin position="1"/>
        <end position="72"/>
    </location>
</feature>
<dbReference type="PROSITE" id="PS00411">
    <property type="entry name" value="KINESIN_MOTOR_1"/>
    <property type="match status" value="1"/>
</dbReference>
<dbReference type="SUPFAM" id="SSF68906">
    <property type="entry name" value="SAP domain"/>
    <property type="match status" value="1"/>
</dbReference>
<feature type="region of interest" description="Disordered" evidence="7">
    <location>
        <begin position="1162"/>
        <end position="1212"/>
    </location>
</feature>